<proteinExistence type="predicted"/>
<accession>A0A948RXD9</accession>
<dbReference type="InterPro" id="IPR044870">
    <property type="entry name" value="BMC_CP"/>
</dbReference>
<comment type="subcellular location">
    <subcellularLocation>
        <location evidence="1">Bacterial microcompartment</location>
    </subcellularLocation>
</comment>
<dbReference type="CDD" id="cd07051">
    <property type="entry name" value="BMC_like_1_repeat1"/>
    <property type="match status" value="1"/>
</dbReference>
<evidence type="ECO:0000313" key="5">
    <source>
        <dbReference type="Proteomes" id="UP000777784"/>
    </source>
</evidence>
<evidence type="ECO:0000256" key="1">
    <source>
        <dbReference type="ARBA" id="ARBA00024322"/>
    </source>
</evidence>
<dbReference type="CDD" id="cd07052">
    <property type="entry name" value="BMC_like_1_repeat2"/>
    <property type="match status" value="1"/>
</dbReference>
<name>A0A948RXD9_UNCEI</name>
<feature type="domain" description="BMC circularly permuted" evidence="3">
    <location>
        <begin position="106"/>
        <end position="208"/>
    </location>
</feature>
<dbReference type="SMART" id="SM00877">
    <property type="entry name" value="BMC"/>
    <property type="match status" value="1"/>
</dbReference>
<comment type="caution">
    <text evidence="4">The sequence shown here is derived from an EMBL/GenBank/DDBJ whole genome shotgun (WGS) entry which is preliminary data.</text>
</comment>
<evidence type="ECO:0000259" key="3">
    <source>
        <dbReference type="PROSITE" id="PS51931"/>
    </source>
</evidence>
<gene>
    <name evidence="4" type="ORF">KJ970_17900</name>
</gene>
<dbReference type="InterPro" id="IPR000249">
    <property type="entry name" value="BMC_dom"/>
</dbReference>
<dbReference type="GO" id="GO:0031469">
    <property type="term" value="C:bacterial microcompartment"/>
    <property type="evidence" value="ECO:0007669"/>
    <property type="project" value="UniProtKB-SubCell"/>
</dbReference>
<dbReference type="Proteomes" id="UP000777784">
    <property type="component" value="Unassembled WGS sequence"/>
</dbReference>
<evidence type="ECO:0000313" key="4">
    <source>
        <dbReference type="EMBL" id="MBU2692795.1"/>
    </source>
</evidence>
<protein>
    <recommendedName>
        <fullName evidence="3">BMC circularly permuted domain-containing protein</fullName>
    </recommendedName>
</protein>
<dbReference type="SUPFAM" id="SSF143414">
    <property type="entry name" value="CcmK-like"/>
    <property type="match status" value="1"/>
</dbReference>
<dbReference type="AlphaFoldDB" id="A0A948RXD9"/>
<dbReference type="PROSITE" id="PS51931">
    <property type="entry name" value="BMC_CP"/>
    <property type="match status" value="2"/>
</dbReference>
<evidence type="ECO:0000256" key="2">
    <source>
        <dbReference type="ARBA" id="ARBA00024446"/>
    </source>
</evidence>
<organism evidence="4 5">
    <name type="scientific">Eiseniibacteriota bacterium</name>
    <dbReference type="NCBI Taxonomy" id="2212470"/>
    <lineage>
        <taxon>Bacteria</taxon>
        <taxon>Candidatus Eiseniibacteriota</taxon>
    </lineage>
</organism>
<dbReference type="EMBL" id="JAHJDP010000100">
    <property type="protein sequence ID" value="MBU2692795.1"/>
    <property type="molecule type" value="Genomic_DNA"/>
</dbReference>
<sequence length="208" mass="22547">MITLRTYIFLDSLQPQLAAQIGTVSRGFLPIAGMASLYVEIAPGIAINRVMDIALKKTRVQPAVQVVERAFGVLELHHQDQGEVRMAGEAILNALDLEEADRMKPRMVSSQVIRAIEPYQAQLINRTRYGSMIIPGQSLYILETEPAAYSVFAANEAEKAARITLIDANPIGAFGRVYLGGPEAQIDAAAEAVEKALSSISGKEIPGR</sequence>
<reference evidence="4" key="1">
    <citation type="submission" date="2021-05" db="EMBL/GenBank/DDBJ databases">
        <title>Energy efficiency and biological interactions define the core microbiome of deep oligotrophic groundwater.</title>
        <authorList>
            <person name="Mehrshad M."/>
            <person name="Lopez-Fernandez M."/>
            <person name="Bell E."/>
            <person name="Bernier-Latmani R."/>
            <person name="Bertilsson S."/>
            <person name="Dopson M."/>
        </authorList>
    </citation>
    <scope>NUCLEOTIDE SEQUENCE</scope>
    <source>
        <strain evidence="4">Modern_marine.mb.64</strain>
    </source>
</reference>
<keyword evidence="2" id="KW-1283">Bacterial microcompartment</keyword>
<dbReference type="InterPro" id="IPR037233">
    <property type="entry name" value="CcmK-like_sf"/>
</dbReference>
<feature type="domain" description="BMC circularly permuted" evidence="3">
    <location>
        <begin position="3"/>
        <end position="105"/>
    </location>
</feature>
<dbReference type="Gene3D" id="3.30.70.1710">
    <property type="match status" value="2"/>
</dbReference>